<evidence type="ECO:0000313" key="3">
    <source>
        <dbReference type="EMBL" id="GMI27164.1"/>
    </source>
</evidence>
<feature type="compositionally biased region" description="Basic and acidic residues" evidence="1">
    <location>
        <begin position="1"/>
        <end position="19"/>
    </location>
</feature>
<organism evidence="3 4">
    <name type="scientific">Triparma columacea</name>
    <dbReference type="NCBI Taxonomy" id="722753"/>
    <lineage>
        <taxon>Eukaryota</taxon>
        <taxon>Sar</taxon>
        <taxon>Stramenopiles</taxon>
        <taxon>Ochrophyta</taxon>
        <taxon>Bolidophyceae</taxon>
        <taxon>Parmales</taxon>
        <taxon>Triparmaceae</taxon>
        <taxon>Triparma</taxon>
    </lineage>
</organism>
<feature type="region of interest" description="Disordered" evidence="1">
    <location>
        <begin position="269"/>
        <end position="314"/>
    </location>
</feature>
<dbReference type="SUPFAM" id="SSF143791">
    <property type="entry name" value="DUSP-like"/>
    <property type="match status" value="1"/>
</dbReference>
<feature type="domain" description="DUSP" evidence="2">
    <location>
        <begin position="57"/>
        <end position="173"/>
    </location>
</feature>
<evidence type="ECO:0000256" key="1">
    <source>
        <dbReference type="SAM" id="MobiDB-lite"/>
    </source>
</evidence>
<sequence>MEPRPALTARERKDPEKKSMWKNSVRSSSGEVNYSALVLNKGKISIAGKDRQAEVMLTKAEEMAIILKAGEASDPATTGGRWYVVESNFVYKWLAYVALKENAVEGVCERPRAIDNTVLLGVQETTKLFYLKEDKKCASDRHPGDYRLVNQQTWKKFCSLYPGSGPAVYVEDGNKEDCLHFYIDQAQSPYAKEREVTEENEFDEFTTGEPVFKRNRGPKGADFDFYRDSGLEDIFRASGEFIGGVISLFEAGDEVVGNGGGYAQMGEVQVSSTQEEKELEELLKESDEERKEVAGGGAEEGGDHIRDGDRLRVK</sequence>
<evidence type="ECO:0000259" key="2">
    <source>
        <dbReference type="PROSITE" id="PS51283"/>
    </source>
</evidence>
<dbReference type="EMBL" id="BRYA01000639">
    <property type="protein sequence ID" value="GMI27164.1"/>
    <property type="molecule type" value="Genomic_DNA"/>
</dbReference>
<feature type="compositionally biased region" description="Basic and acidic residues" evidence="1">
    <location>
        <begin position="274"/>
        <end position="293"/>
    </location>
</feature>
<feature type="region of interest" description="Disordered" evidence="1">
    <location>
        <begin position="1"/>
        <end position="23"/>
    </location>
</feature>
<feature type="compositionally biased region" description="Basic and acidic residues" evidence="1">
    <location>
        <begin position="301"/>
        <end position="314"/>
    </location>
</feature>
<name>A0A9W7G0D9_9STRA</name>
<dbReference type="Proteomes" id="UP001165065">
    <property type="component" value="Unassembled WGS sequence"/>
</dbReference>
<dbReference type="InterPro" id="IPR006615">
    <property type="entry name" value="Pept_C19_DUSP"/>
</dbReference>
<gene>
    <name evidence="3" type="ORF">TrCOL_g7335</name>
</gene>
<comment type="caution">
    <text evidence="3">The sequence shown here is derived from an EMBL/GenBank/DDBJ whole genome shotgun (WGS) entry which is preliminary data.</text>
</comment>
<proteinExistence type="predicted"/>
<dbReference type="Pfam" id="PF06337">
    <property type="entry name" value="DUSP"/>
    <property type="match status" value="1"/>
</dbReference>
<reference evidence="4" key="1">
    <citation type="journal article" date="2023" name="Commun. Biol.">
        <title>Genome analysis of Parmales, the sister group of diatoms, reveals the evolutionary specialization of diatoms from phago-mixotrophs to photoautotrophs.</title>
        <authorList>
            <person name="Ban H."/>
            <person name="Sato S."/>
            <person name="Yoshikawa S."/>
            <person name="Yamada K."/>
            <person name="Nakamura Y."/>
            <person name="Ichinomiya M."/>
            <person name="Sato N."/>
            <person name="Blanc-Mathieu R."/>
            <person name="Endo H."/>
            <person name="Kuwata A."/>
            <person name="Ogata H."/>
        </authorList>
    </citation>
    <scope>NUCLEOTIDE SEQUENCE [LARGE SCALE GENOMIC DNA]</scope>
</reference>
<dbReference type="InterPro" id="IPR035927">
    <property type="entry name" value="DUSP-like_sf"/>
</dbReference>
<evidence type="ECO:0000313" key="4">
    <source>
        <dbReference type="Proteomes" id="UP001165065"/>
    </source>
</evidence>
<dbReference type="PROSITE" id="PS51283">
    <property type="entry name" value="DUSP"/>
    <property type="match status" value="1"/>
</dbReference>
<accession>A0A9W7G0D9</accession>
<dbReference type="Gene3D" id="3.30.2230.10">
    <property type="entry name" value="DUSP-like"/>
    <property type="match status" value="1"/>
</dbReference>
<keyword evidence="4" id="KW-1185">Reference proteome</keyword>
<dbReference type="GO" id="GO:0004843">
    <property type="term" value="F:cysteine-type deubiquitinase activity"/>
    <property type="evidence" value="ECO:0007669"/>
    <property type="project" value="InterPro"/>
</dbReference>
<protein>
    <recommendedName>
        <fullName evidence="2">DUSP domain-containing protein</fullName>
    </recommendedName>
</protein>
<dbReference type="AlphaFoldDB" id="A0A9W7G0D9"/>